<dbReference type="Proteomes" id="UP001454036">
    <property type="component" value="Unassembled WGS sequence"/>
</dbReference>
<gene>
    <name evidence="1" type="ORF">LIER_30977</name>
</gene>
<proteinExistence type="predicted"/>
<dbReference type="EMBL" id="BAABME010011334">
    <property type="protein sequence ID" value="GAA0183596.1"/>
    <property type="molecule type" value="Genomic_DNA"/>
</dbReference>
<accession>A0AAV3RVD6</accession>
<organism evidence="1 2">
    <name type="scientific">Lithospermum erythrorhizon</name>
    <name type="common">Purple gromwell</name>
    <name type="synonym">Lithospermum officinale var. erythrorhizon</name>
    <dbReference type="NCBI Taxonomy" id="34254"/>
    <lineage>
        <taxon>Eukaryota</taxon>
        <taxon>Viridiplantae</taxon>
        <taxon>Streptophyta</taxon>
        <taxon>Embryophyta</taxon>
        <taxon>Tracheophyta</taxon>
        <taxon>Spermatophyta</taxon>
        <taxon>Magnoliopsida</taxon>
        <taxon>eudicotyledons</taxon>
        <taxon>Gunneridae</taxon>
        <taxon>Pentapetalae</taxon>
        <taxon>asterids</taxon>
        <taxon>lamiids</taxon>
        <taxon>Boraginales</taxon>
        <taxon>Boraginaceae</taxon>
        <taxon>Boraginoideae</taxon>
        <taxon>Lithospermeae</taxon>
        <taxon>Lithospermum</taxon>
    </lineage>
</organism>
<evidence type="ECO:0000313" key="2">
    <source>
        <dbReference type="Proteomes" id="UP001454036"/>
    </source>
</evidence>
<evidence type="ECO:0000313" key="1">
    <source>
        <dbReference type="EMBL" id="GAA0183596.1"/>
    </source>
</evidence>
<sequence>MLRLGDDIRAHVKVQIGSGCESSFLYDNWHQLGPLYKVLNDRKISLTRVQKNDTIAEVVSRGYLVKGKKLTSSIEEVQRSLLVLCDGV</sequence>
<protein>
    <submittedName>
        <fullName evidence="1">Uncharacterized protein</fullName>
    </submittedName>
</protein>
<dbReference type="AlphaFoldDB" id="A0AAV3RVD6"/>
<comment type="caution">
    <text evidence="1">The sequence shown here is derived from an EMBL/GenBank/DDBJ whole genome shotgun (WGS) entry which is preliminary data.</text>
</comment>
<name>A0AAV3RVD6_LITER</name>
<keyword evidence="2" id="KW-1185">Reference proteome</keyword>
<reference evidence="1 2" key="1">
    <citation type="submission" date="2024-01" db="EMBL/GenBank/DDBJ databases">
        <title>The complete chloroplast genome sequence of Lithospermum erythrorhizon: insights into the phylogenetic relationship among Boraginaceae species and the maternal lineages of purple gromwells.</title>
        <authorList>
            <person name="Okada T."/>
            <person name="Watanabe K."/>
        </authorList>
    </citation>
    <scope>NUCLEOTIDE SEQUENCE [LARGE SCALE GENOMIC DNA]</scope>
</reference>